<evidence type="ECO:0000259" key="6">
    <source>
        <dbReference type="PROSITE" id="PS50949"/>
    </source>
</evidence>
<dbReference type="Pfam" id="PF00392">
    <property type="entry name" value="GntR"/>
    <property type="match status" value="1"/>
</dbReference>
<keyword evidence="4" id="KW-0238">DNA-binding</keyword>
<evidence type="ECO:0000313" key="8">
    <source>
        <dbReference type="Proteomes" id="UP001589628"/>
    </source>
</evidence>
<dbReference type="InterPro" id="IPR051446">
    <property type="entry name" value="HTH_trans_reg/aminotransferase"/>
</dbReference>
<reference evidence="7 8" key="1">
    <citation type="submission" date="2024-09" db="EMBL/GenBank/DDBJ databases">
        <authorList>
            <person name="Sun Q."/>
            <person name="Mori K."/>
        </authorList>
    </citation>
    <scope>NUCLEOTIDE SEQUENCE [LARGE SCALE GENOMIC DNA]</scope>
    <source>
        <strain evidence="7 8">ATCC 51285</strain>
    </source>
</reference>
<dbReference type="EMBL" id="JBHLZN010000002">
    <property type="protein sequence ID" value="MFB9885980.1"/>
    <property type="molecule type" value="Genomic_DNA"/>
</dbReference>
<dbReference type="RefSeq" id="WP_027311491.1">
    <property type="nucleotide sequence ID" value="NZ_JBHLZN010000002.1"/>
</dbReference>
<keyword evidence="3" id="KW-0805">Transcription regulation</keyword>
<dbReference type="SUPFAM" id="SSF46785">
    <property type="entry name" value="Winged helix' DNA-binding domain"/>
    <property type="match status" value="1"/>
</dbReference>
<evidence type="ECO:0000313" key="7">
    <source>
        <dbReference type="EMBL" id="MFB9885980.1"/>
    </source>
</evidence>
<accession>A0ABV5Z9M8</accession>
<dbReference type="SUPFAM" id="SSF53383">
    <property type="entry name" value="PLP-dependent transferases"/>
    <property type="match status" value="1"/>
</dbReference>
<keyword evidence="2" id="KW-0663">Pyridoxal phosphate</keyword>
<dbReference type="SMART" id="SM00345">
    <property type="entry name" value="HTH_GNTR"/>
    <property type="match status" value="1"/>
</dbReference>
<dbReference type="InterPro" id="IPR036388">
    <property type="entry name" value="WH-like_DNA-bd_sf"/>
</dbReference>
<dbReference type="PROSITE" id="PS50949">
    <property type="entry name" value="HTH_GNTR"/>
    <property type="match status" value="1"/>
</dbReference>
<proteinExistence type="inferred from homology"/>
<dbReference type="GO" id="GO:0008483">
    <property type="term" value="F:transaminase activity"/>
    <property type="evidence" value="ECO:0007669"/>
    <property type="project" value="UniProtKB-KW"/>
</dbReference>
<evidence type="ECO:0000256" key="3">
    <source>
        <dbReference type="ARBA" id="ARBA00023015"/>
    </source>
</evidence>
<dbReference type="PANTHER" id="PTHR46577:SF1">
    <property type="entry name" value="HTH-TYPE TRANSCRIPTIONAL REGULATORY PROTEIN GABR"/>
    <property type="match status" value="1"/>
</dbReference>
<dbReference type="InterPro" id="IPR015421">
    <property type="entry name" value="PyrdxlP-dep_Trfase_major"/>
</dbReference>
<keyword evidence="7" id="KW-0032">Aminotransferase</keyword>
<organism evidence="7 8">
    <name type="scientific">Balneatrix alpica</name>
    <dbReference type="NCBI Taxonomy" id="75684"/>
    <lineage>
        <taxon>Bacteria</taxon>
        <taxon>Pseudomonadati</taxon>
        <taxon>Pseudomonadota</taxon>
        <taxon>Gammaproteobacteria</taxon>
        <taxon>Oceanospirillales</taxon>
        <taxon>Balneatrichaceae</taxon>
        <taxon>Balneatrix</taxon>
    </lineage>
</organism>
<keyword evidence="8" id="KW-1185">Reference proteome</keyword>
<keyword evidence="5" id="KW-0804">Transcription</keyword>
<dbReference type="CDD" id="cd07377">
    <property type="entry name" value="WHTH_GntR"/>
    <property type="match status" value="1"/>
</dbReference>
<evidence type="ECO:0000256" key="1">
    <source>
        <dbReference type="ARBA" id="ARBA00005384"/>
    </source>
</evidence>
<name>A0ABV5Z9M8_9GAMM</name>
<evidence type="ECO:0000256" key="4">
    <source>
        <dbReference type="ARBA" id="ARBA00023125"/>
    </source>
</evidence>
<dbReference type="InterPro" id="IPR004839">
    <property type="entry name" value="Aminotransferase_I/II_large"/>
</dbReference>
<evidence type="ECO:0000256" key="2">
    <source>
        <dbReference type="ARBA" id="ARBA00022898"/>
    </source>
</evidence>
<comment type="similarity">
    <text evidence="1">In the C-terminal section; belongs to the class-I pyridoxal-phosphate-dependent aminotransferase family.</text>
</comment>
<evidence type="ECO:0000256" key="5">
    <source>
        <dbReference type="ARBA" id="ARBA00023163"/>
    </source>
</evidence>
<dbReference type="InterPro" id="IPR000524">
    <property type="entry name" value="Tscrpt_reg_HTH_GntR"/>
</dbReference>
<keyword evidence="7" id="KW-0808">Transferase</keyword>
<comment type="caution">
    <text evidence="7">The sequence shown here is derived from an EMBL/GenBank/DDBJ whole genome shotgun (WGS) entry which is preliminary data.</text>
</comment>
<sequence length="464" mass="50957">MTIWKPDLSAYSGPRYQAIASALADAISLGELNPGTRLPTHRALAEQLGLTVGTITRAYAEAERRGLVEARVGSGTYISSRTHLDPSSPFQIGSQPSHLTELTLNLPVPNDRSPQLQQALADLQRKQLELNPLLAYQPEQGLLQHREIMANWLRRLDWQPDPEQLFITNGGQHGLLLALLSCCEPGDTLACEALTYPGLLGLAQQLHLRLQGLPLDQEGVTVESFAALCKERPPKVLYLTPTLQNPTSRTLSLARRQALIQLCQRHGVWIIEDDVNGWLPVNRPQPLAALAPEQVLHIGSLSKSLAAGLRIGSLVVPPSLRDQARRAMRASCWMASPLGAALACEWLNSPIADELLTRQRQAMQERQALAQQLLGEWQLEGAPQALHAWLPLPEPWLSHSFVEAAAQQGVRVLGRDTFSCGRWPGMHGVRLALSQPPSSAQLEQALQRLRQLLLQGPEAPLPVL</sequence>
<protein>
    <submittedName>
        <fullName evidence="7">PLP-dependent aminotransferase family protein</fullName>
    </submittedName>
</protein>
<dbReference type="Gene3D" id="1.10.10.10">
    <property type="entry name" value="Winged helix-like DNA-binding domain superfamily/Winged helix DNA-binding domain"/>
    <property type="match status" value="1"/>
</dbReference>
<dbReference type="Pfam" id="PF00155">
    <property type="entry name" value="Aminotran_1_2"/>
    <property type="match status" value="1"/>
</dbReference>
<dbReference type="PANTHER" id="PTHR46577">
    <property type="entry name" value="HTH-TYPE TRANSCRIPTIONAL REGULATORY PROTEIN GABR"/>
    <property type="match status" value="1"/>
</dbReference>
<dbReference type="CDD" id="cd00609">
    <property type="entry name" value="AAT_like"/>
    <property type="match status" value="1"/>
</dbReference>
<feature type="domain" description="HTH gntR-type" evidence="6">
    <location>
        <begin position="13"/>
        <end position="81"/>
    </location>
</feature>
<dbReference type="InterPro" id="IPR015424">
    <property type="entry name" value="PyrdxlP-dep_Trfase"/>
</dbReference>
<dbReference type="Proteomes" id="UP001589628">
    <property type="component" value="Unassembled WGS sequence"/>
</dbReference>
<dbReference type="InterPro" id="IPR036390">
    <property type="entry name" value="WH_DNA-bd_sf"/>
</dbReference>
<dbReference type="Gene3D" id="3.40.640.10">
    <property type="entry name" value="Type I PLP-dependent aspartate aminotransferase-like (Major domain)"/>
    <property type="match status" value="1"/>
</dbReference>
<gene>
    <name evidence="7" type="ORF">ACFFLH_06135</name>
</gene>